<protein>
    <submittedName>
        <fullName evidence="3">Uncharacterized protein</fullName>
    </submittedName>
</protein>
<evidence type="ECO:0000256" key="1">
    <source>
        <dbReference type="ARBA" id="ARBA00009947"/>
    </source>
</evidence>
<feature type="compositionally biased region" description="Basic and acidic residues" evidence="2">
    <location>
        <begin position="20"/>
        <end position="31"/>
    </location>
</feature>
<dbReference type="AlphaFoldDB" id="A0AAD4TJ50"/>
<dbReference type="EMBL" id="JAKZEL010000060">
    <property type="protein sequence ID" value="KAI4529037.1"/>
    <property type="molecule type" value="Genomic_DNA"/>
</dbReference>
<comment type="similarity">
    <text evidence="1">Belongs to the nucleosome assembly protein (NAP) family.</text>
</comment>
<name>A0AAD4TJ50_OVIAM</name>
<evidence type="ECO:0000313" key="4">
    <source>
        <dbReference type="Proteomes" id="UP001214576"/>
    </source>
</evidence>
<reference evidence="3" key="1">
    <citation type="submission" date="2022-03" db="EMBL/GenBank/DDBJ databases">
        <title>Genomic analyses of argali, domestic sheep and their hybrids provide insights into chromosomal evolution, heterosis and genetic basis of agronomic traits.</title>
        <authorList>
            <person name="Li M."/>
        </authorList>
    </citation>
    <scope>NUCLEOTIDE SEQUENCE</scope>
    <source>
        <strain evidence="3">CAU-MHL-2022a</strain>
        <tissue evidence="3">Skin</tissue>
    </source>
</reference>
<comment type="caution">
    <text evidence="3">The sequence shown here is derived from an EMBL/GenBank/DDBJ whole genome shotgun (WGS) entry which is preliminary data.</text>
</comment>
<proteinExistence type="inferred from homology"/>
<feature type="region of interest" description="Disordered" evidence="2">
    <location>
        <begin position="1"/>
        <end position="31"/>
    </location>
</feature>
<dbReference type="GO" id="GO:0006334">
    <property type="term" value="P:nucleosome assembly"/>
    <property type="evidence" value="ECO:0007669"/>
    <property type="project" value="InterPro"/>
</dbReference>
<dbReference type="InterPro" id="IPR002164">
    <property type="entry name" value="NAP_family"/>
</dbReference>
<dbReference type="GO" id="GO:0005634">
    <property type="term" value="C:nucleus"/>
    <property type="evidence" value="ECO:0007669"/>
    <property type="project" value="InterPro"/>
</dbReference>
<evidence type="ECO:0000313" key="3">
    <source>
        <dbReference type="EMBL" id="KAI4529037.1"/>
    </source>
</evidence>
<dbReference type="InterPro" id="IPR037231">
    <property type="entry name" value="NAP-like_sf"/>
</dbReference>
<dbReference type="SUPFAM" id="SSF143113">
    <property type="entry name" value="NAP-like"/>
    <property type="match status" value="1"/>
</dbReference>
<keyword evidence="4" id="KW-1185">Reference proteome</keyword>
<gene>
    <name evidence="3" type="ORF">MG293_020907</name>
</gene>
<dbReference type="PANTHER" id="PTHR11875">
    <property type="entry name" value="TESTIS-SPECIFIC Y-ENCODED PROTEIN"/>
    <property type="match status" value="1"/>
</dbReference>
<dbReference type="Proteomes" id="UP001214576">
    <property type="component" value="Unassembled WGS sequence"/>
</dbReference>
<dbReference type="Gene3D" id="1.20.5.1500">
    <property type="match status" value="1"/>
</dbReference>
<dbReference type="Gene3D" id="3.30.1120.90">
    <property type="entry name" value="Nucleosome assembly protein"/>
    <property type="match status" value="1"/>
</dbReference>
<evidence type="ECO:0000256" key="2">
    <source>
        <dbReference type="SAM" id="MobiDB-lite"/>
    </source>
</evidence>
<sequence>MEDTEVVVYQEQKQVSSEEQGQKHPRPGDPSDRLALEALVALQLELDPVNKKAQRAHARLKHKTCQRRRVHLEHRSAIIQGIPGFWVEVRSQSELSLAPGTLQRKGLSGIQFFSEKLSEFGGEVVMRYQASCSTPVQWYQGFERKAYSRRHHDSSVNFFNWFFDHNFSGSDWIAEIIIKDLWPNPLQYYVKRKAPPQEVLEGQEVGILCTSHMKNWVLTLPHEIWNFVYFAYEHQATDFSTKIWHFGDFMRALETYLMGFHIACCLARAVSFGKSGLSLFTGLPMVLVAAPAAAVTVQVVMVVAVTPAVGVWEDEQVRTSISGGDWLPAVVDGGALLRLKPIHENTKQKVDGTQTDLQGRRATEFYVTIPGCHAKDFHMNENILILYP</sequence>
<accession>A0AAD4TJ50</accession>
<organism evidence="3 4">
    <name type="scientific">Ovis ammon polii</name>
    <dbReference type="NCBI Taxonomy" id="230172"/>
    <lineage>
        <taxon>Eukaryota</taxon>
        <taxon>Metazoa</taxon>
        <taxon>Chordata</taxon>
        <taxon>Craniata</taxon>
        <taxon>Vertebrata</taxon>
        <taxon>Euteleostomi</taxon>
        <taxon>Mammalia</taxon>
        <taxon>Eutheria</taxon>
        <taxon>Laurasiatheria</taxon>
        <taxon>Artiodactyla</taxon>
        <taxon>Ruminantia</taxon>
        <taxon>Pecora</taxon>
        <taxon>Bovidae</taxon>
        <taxon>Caprinae</taxon>
        <taxon>Ovis</taxon>
    </lineage>
</organism>